<protein>
    <submittedName>
        <fullName evidence="1">Uncharacterized protein</fullName>
    </submittedName>
</protein>
<reference evidence="1 2" key="1">
    <citation type="submission" date="2015-03" db="EMBL/GenBank/DDBJ databases">
        <title>Luteipulveratus halotolerans sp. nov., a novel actinobacterium (Dermacoccaceae) from Sarawak, Malaysia.</title>
        <authorList>
            <person name="Juboi H."/>
            <person name="Basik A."/>
            <person name="Shamsul S.S."/>
            <person name="Arnold P."/>
            <person name="Schmitt E.K."/>
            <person name="Sanglier J.-J."/>
            <person name="Yeo T."/>
        </authorList>
    </citation>
    <scope>NUCLEOTIDE SEQUENCE [LARGE SCALE GENOMIC DNA]</scope>
    <source>
        <strain evidence="1 2">MN07-A0370</strain>
    </source>
</reference>
<dbReference type="KEGG" id="lmoi:VV02_18260"/>
<keyword evidence="2" id="KW-1185">Reference proteome</keyword>
<accession>A0A0K1JKV1</accession>
<gene>
    <name evidence="1" type="ORF">VV02_18260</name>
</gene>
<evidence type="ECO:0000313" key="2">
    <source>
        <dbReference type="Proteomes" id="UP000066480"/>
    </source>
</evidence>
<dbReference type="EMBL" id="CP011112">
    <property type="protein sequence ID" value="AKU17341.1"/>
    <property type="molecule type" value="Genomic_DNA"/>
</dbReference>
<organism evidence="1 2">
    <name type="scientific">Luteipulveratus mongoliensis</name>
    <dbReference type="NCBI Taxonomy" id="571913"/>
    <lineage>
        <taxon>Bacteria</taxon>
        <taxon>Bacillati</taxon>
        <taxon>Actinomycetota</taxon>
        <taxon>Actinomycetes</taxon>
        <taxon>Micrococcales</taxon>
        <taxon>Dermacoccaceae</taxon>
        <taxon>Luteipulveratus</taxon>
    </lineage>
</organism>
<dbReference type="AlphaFoldDB" id="A0A0K1JKV1"/>
<sequence length="87" mass="9763">MLERRVDDHSHHVGRQVDRAVDLCLDVAIEPAAPVVLPGNLRHLIPLCRREHRAELIPHSYGCRLGGAVAPGVRRPFQHVRTQPQVT</sequence>
<name>A0A0K1JKV1_9MICO</name>
<evidence type="ECO:0000313" key="1">
    <source>
        <dbReference type="EMBL" id="AKU17341.1"/>
    </source>
</evidence>
<proteinExistence type="predicted"/>
<dbReference type="Proteomes" id="UP000066480">
    <property type="component" value="Chromosome"/>
</dbReference>